<keyword evidence="3" id="KW-1185">Reference proteome</keyword>
<evidence type="ECO:0000259" key="1">
    <source>
        <dbReference type="Pfam" id="PF00535"/>
    </source>
</evidence>
<dbReference type="SUPFAM" id="SSF53448">
    <property type="entry name" value="Nucleotide-diphospho-sugar transferases"/>
    <property type="match status" value="1"/>
</dbReference>
<dbReference type="InterPro" id="IPR001173">
    <property type="entry name" value="Glyco_trans_2-like"/>
</dbReference>
<dbReference type="Proteomes" id="UP000192266">
    <property type="component" value="Unassembled WGS sequence"/>
</dbReference>
<feature type="domain" description="Glycosyltransferase 2-like" evidence="1">
    <location>
        <begin position="38"/>
        <end position="165"/>
    </location>
</feature>
<dbReference type="PANTHER" id="PTHR22916">
    <property type="entry name" value="GLYCOSYLTRANSFERASE"/>
    <property type="match status" value="1"/>
</dbReference>
<organism evidence="2 3">
    <name type="scientific">Hymenobacter roseosalivarius DSM 11622</name>
    <dbReference type="NCBI Taxonomy" id="645990"/>
    <lineage>
        <taxon>Bacteria</taxon>
        <taxon>Pseudomonadati</taxon>
        <taxon>Bacteroidota</taxon>
        <taxon>Cytophagia</taxon>
        <taxon>Cytophagales</taxon>
        <taxon>Hymenobacteraceae</taxon>
        <taxon>Hymenobacter</taxon>
    </lineage>
</organism>
<sequence length="355" mass="41237">MPFAVPSLLPKTADKSGWPWSGQLPVMYPCTTSLPKISIITPSFNQGIYLEETIQSIVAQNYPNYELIIIDAGSTDNTLEVIHKYEPWITYWVSEKDRGQSHAISKGLDQATGDIINWLNSDDLLAPGAFYALAEEFDLNRYDVLCGYCDYFLEDLNHLDKRNERMGVFGTVGDTLLKCHINQPSTFFKASVIKELNIDEQFHYTMDVDLWYRYLLRAGHNRIQLSDKLLTYFRLHGTSKSVAEHTRFQEDLHKVFYNVMYSLNQPASLMHYMSLKIAHFERFVPKRYKVGIPEGAINIFIRTYAWQALCYYNQIRNYQSAYQCLEIARRHGKTLDIDLLRQIIKLSLLSRKVLK</sequence>
<gene>
    <name evidence="2" type="ORF">SAMN00120144_0933</name>
</gene>
<evidence type="ECO:0000313" key="2">
    <source>
        <dbReference type="EMBL" id="SMB89471.1"/>
    </source>
</evidence>
<accession>A0A1W1V8U3</accession>
<protein>
    <submittedName>
        <fullName evidence="2">Glycosyl transferase family 2</fullName>
    </submittedName>
</protein>
<dbReference type="InterPro" id="IPR029044">
    <property type="entry name" value="Nucleotide-diphossugar_trans"/>
</dbReference>
<dbReference type="RefSeq" id="WP_084444385.1">
    <property type="nucleotide sequence ID" value="NZ_FWWW01000052.1"/>
</dbReference>
<dbReference type="OrthoDB" id="9788101at2"/>
<dbReference type="GO" id="GO:0016758">
    <property type="term" value="F:hexosyltransferase activity"/>
    <property type="evidence" value="ECO:0007669"/>
    <property type="project" value="UniProtKB-ARBA"/>
</dbReference>
<dbReference type="Gene3D" id="3.90.550.10">
    <property type="entry name" value="Spore Coat Polysaccharide Biosynthesis Protein SpsA, Chain A"/>
    <property type="match status" value="1"/>
</dbReference>
<dbReference type="AlphaFoldDB" id="A0A1W1V8U3"/>
<reference evidence="2 3" key="1">
    <citation type="submission" date="2017-04" db="EMBL/GenBank/DDBJ databases">
        <authorList>
            <person name="Afonso C.L."/>
            <person name="Miller P.J."/>
            <person name="Scott M.A."/>
            <person name="Spackman E."/>
            <person name="Goraichik I."/>
            <person name="Dimitrov K.M."/>
            <person name="Suarez D.L."/>
            <person name="Swayne D.E."/>
        </authorList>
    </citation>
    <scope>NUCLEOTIDE SEQUENCE [LARGE SCALE GENOMIC DNA]</scope>
    <source>
        <strain evidence="2 3">DSM 11622</strain>
    </source>
</reference>
<name>A0A1W1V8U3_9BACT</name>
<keyword evidence="2" id="KW-0808">Transferase</keyword>
<dbReference type="CDD" id="cd06433">
    <property type="entry name" value="GT_2_WfgS_like"/>
    <property type="match status" value="1"/>
</dbReference>
<evidence type="ECO:0000313" key="3">
    <source>
        <dbReference type="Proteomes" id="UP000192266"/>
    </source>
</evidence>
<dbReference type="PANTHER" id="PTHR22916:SF65">
    <property type="entry name" value="SLR1065 PROTEIN"/>
    <property type="match status" value="1"/>
</dbReference>
<dbReference type="STRING" id="645990.SAMN00120144_0933"/>
<dbReference type="Pfam" id="PF00535">
    <property type="entry name" value="Glycos_transf_2"/>
    <property type="match status" value="1"/>
</dbReference>
<dbReference type="EMBL" id="FWWW01000052">
    <property type="protein sequence ID" value="SMB89471.1"/>
    <property type="molecule type" value="Genomic_DNA"/>
</dbReference>
<proteinExistence type="predicted"/>